<evidence type="ECO:0000256" key="4">
    <source>
        <dbReference type="ARBA" id="ARBA00022989"/>
    </source>
</evidence>
<name>A0ABW3XE24_9ACTN</name>
<dbReference type="RefSeq" id="WP_381242709.1">
    <property type="nucleotide sequence ID" value="NZ_JBHSKH010000136.1"/>
</dbReference>
<organism evidence="8 9">
    <name type="scientific">Streptomyces kaempferi</name>
    <dbReference type="NCBI Taxonomy" id="333725"/>
    <lineage>
        <taxon>Bacteria</taxon>
        <taxon>Bacillati</taxon>
        <taxon>Actinomycetota</taxon>
        <taxon>Actinomycetes</taxon>
        <taxon>Kitasatosporales</taxon>
        <taxon>Streptomycetaceae</taxon>
        <taxon>Streptomyces</taxon>
    </lineage>
</organism>
<keyword evidence="9" id="KW-1185">Reference proteome</keyword>
<dbReference type="Gene3D" id="1.20.1250.20">
    <property type="entry name" value="MFS general substrate transporter like domains"/>
    <property type="match status" value="1"/>
</dbReference>
<keyword evidence="4 7" id="KW-1133">Transmembrane helix</keyword>
<dbReference type="PANTHER" id="PTHR23513:SF11">
    <property type="entry name" value="STAPHYLOFERRIN A TRANSPORTER"/>
    <property type="match status" value="1"/>
</dbReference>
<evidence type="ECO:0000256" key="5">
    <source>
        <dbReference type="ARBA" id="ARBA00023136"/>
    </source>
</evidence>
<feature type="transmembrane region" description="Helical" evidence="7">
    <location>
        <begin position="300"/>
        <end position="317"/>
    </location>
</feature>
<comment type="subcellular location">
    <subcellularLocation>
        <location evidence="1">Cell membrane</location>
        <topology evidence="1">Multi-pass membrane protein</topology>
    </subcellularLocation>
</comment>
<evidence type="ECO:0000256" key="1">
    <source>
        <dbReference type="ARBA" id="ARBA00004651"/>
    </source>
</evidence>
<dbReference type="SUPFAM" id="SSF103473">
    <property type="entry name" value="MFS general substrate transporter"/>
    <property type="match status" value="1"/>
</dbReference>
<evidence type="ECO:0000256" key="2">
    <source>
        <dbReference type="ARBA" id="ARBA00022475"/>
    </source>
</evidence>
<feature type="transmembrane region" description="Helical" evidence="7">
    <location>
        <begin position="162"/>
        <end position="184"/>
    </location>
</feature>
<evidence type="ECO:0000313" key="9">
    <source>
        <dbReference type="Proteomes" id="UP001597058"/>
    </source>
</evidence>
<feature type="transmembrane region" description="Helical" evidence="7">
    <location>
        <begin position="269"/>
        <end position="288"/>
    </location>
</feature>
<dbReference type="InterPro" id="IPR011701">
    <property type="entry name" value="MFS"/>
</dbReference>
<evidence type="ECO:0000256" key="3">
    <source>
        <dbReference type="ARBA" id="ARBA00022692"/>
    </source>
</evidence>
<feature type="region of interest" description="Disordered" evidence="6">
    <location>
        <begin position="1"/>
        <end position="20"/>
    </location>
</feature>
<feature type="transmembrane region" description="Helical" evidence="7">
    <location>
        <begin position="100"/>
        <end position="117"/>
    </location>
</feature>
<comment type="caution">
    <text evidence="8">The sequence shown here is derived from an EMBL/GenBank/DDBJ whole genome shotgun (WGS) entry which is preliminary data.</text>
</comment>
<evidence type="ECO:0000256" key="6">
    <source>
        <dbReference type="SAM" id="MobiDB-lite"/>
    </source>
</evidence>
<accession>A0ABW3XE24</accession>
<dbReference type="EMBL" id="JBHTMM010000019">
    <property type="protein sequence ID" value="MFD1307620.1"/>
    <property type="molecule type" value="Genomic_DNA"/>
</dbReference>
<keyword evidence="5 7" id="KW-0472">Membrane</keyword>
<dbReference type="PANTHER" id="PTHR23513">
    <property type="entry name" value="INTEGRAL MEMBRANE EFFLUX PROTEIN-RELATED"/>
    <property type="match status" value="1"/>
</dbReference>
<gene>
    <name evidence="8" type="ORF">ACFQ5X_17415</name>
</gene>
<reference evidence="9" key="1">
    <citation type="journal article" date="2019" name="Int. J. Syst. Evol. Microbiol.">
        <title>The Global Catalogue of Microorganisms (GCM) 10K type strain sequencing project: providing services to taxonomists for standard genome sequencing and annotation.</title>
        <authorList>
            <consortium name="The Broad Institute Genomics Platform"/>
            <consortium name="The Broad Institute Genome Sequencing Center for Infectious Disease"/>
            <person name="Wu L."/>
            <person name="Ma J."/>
        </authorList>
    </citation>
    <scope>NUCLEOTIDE SEQUENCE [LARGE SCALE GENOMIC DNA]</scope>
    <source>
        <strain evidence="9">CGMCC 4.7020</strain>
    </source>
</reference>
<feature type="transmembrane region" description="Helical" evidence="7">
    <location>
        <begin position="37"/>
        <end position="61"/>
    </location>
</feature>
<dbReference type="InterPro" id="IPR036259">
    <property type="entry name" value="MFS_trans_sf"/>
</dbReference>
<dbReference type="CDD" id="cd06173">
    <property type="entry name" value="MFS_MefA_like"/>
    <property type="match status" value="1"/>
</dbReference>
<feature type="transmembrane region" description="Helical" evidence="7">
    <location>
        <begin position="190"/>
        <end position="208"/>
    </location>
</feature>
<proteinExistence type="predicted"/>
<evidence type="ECO:0000313" key="8">
    <source>
        <dbReference type="EMBL" id="MFD1307620.1"/>
    </source>
</evidence>
<keyword evidence="2" id="KW-1003">Cell membrane</keyword>
<sequence length="415" mass="42396">MTLKADADAAPDADPAPAVAAPSGGYRAVFAVREFRAVFAAHVLSLQGTVVAQIALAVLVFRLTASPLLSALTFALGFVPYAVSGTLLAGIADRCPPRRVLVVCDLLCAVCAAGMVLPGTPIAVLLVLRGLMATVGPVFTGTRAASLADILPGDAFVLGRSLIRIVAQGAQVVGFGVGGLLLIVVPPRGALLLTVAAFLGSALLLRLGTRRRPARGTRDRVDGGRTGRLLADRRVRSLLLLGWVPSFFSVVPEALAAPYADSAGAGTTGLGLFMAAMPVGMILGESLAGGCLSPVVRGRIAGPLVACTLLPYAVFLARPSLPWSLAAMFVAGLTGAYTLGVDQWFVDAVPEEMRGRAMTVQSAGLMTIQGAGMAAAGAAAEFVPVHLVSGWSCAIGTLCVLAVLRTVRGEAQPRG</sequence>
<feature type="transmembrane region" description="Helical" evidence="7">
    <location>
        <begin position="123"/>
        <end position="141"/>
    </location>
</feature>
<dbReference type="Pfam" id="PF07690">
    <property type="entry name" value="MFS_1"/>
    <property type="match status" value="1"/>
</dbReference>
<dbReference type="Proteomes" id="UP001597058">
    <property type="component" value="Unassembled WGS sequence"/>
</dbReference>
<keyword evidence="3 7" id="KW-0812">Transmembrane</keyword>
<feature type="transmembrane region" description="Helical" evidence="7">
    <location>
        <begin position="385"/>
        <end position="404"/>
    </location>
</feature>
<protein>
    <submittedName>
        <fullName evidence="8">MFS transporter</fullName>
    </submittedName>
</protein>
<feature type="compositionally biased region" description="Low complexity" evidence="6">
    <location>
        <begin position="8"/>
        <end position="20"/>
    </location>
</feature>
<feature type="transmembrane region" description="Helical" evidence="7">
    <location>
        <begin position="67"/>
        <end position="88"/>
    </location>
</feature>
<evidence type="ECO:0000256" key="7">
    <source>
        <dbReference type="SAM" id="Phobius"/>
    </source>
</evidence>
<feature type="transmembrane region" description="Helical" evidence="7">
    <location>
        <begin position="238"/>
        <end position="257"/>
    </location>
</feature>